<dbReference type="Pfam" id="PF02622">
    <property type="entry name" value="DUF179"/>
    <property type="match status" value="1"/>
</dbReference>
<dbReference type="EMBL" id="JAEMUK010000013">
    <property type="protein sequence ID" value="MBJ7543311.1"/>
    <property type="molecule type" value="Genomic_DNA"/>
</dbReference>
<dbReference type="NCBIfam" id="NF001268">
    <property type="entry name" value="PRK00228.1-4"/>
    <property type="match status" value="1"/>
</dbReference>
<accession>A0A8I1KJT3</accession>
<gene>
    <name evidence="3" type="ORF">JDN41_07055</name>
</gene>
<protein>
    <recommendedName>
        <fullName evidence="2">UPF0301 protein JDN41_07055</fullName>
    </recommendedName>
</protein>
<dbReference type="PANTHER" id="PTHR30327:SF1">
    <property type="entry name" value="UPF0301 PROTEIN YQGE"/>
    <property type="match status" value="1"/>
</dbReference>
<organism evidence="3 4">
    <name type="scientific">Rhodomicrobium udaipurense</name>
    <dbReference type="NCBI Taxonomy" id="1202716"/>
    <lineage>
        <taxon>Bacteria</taxon>
        <taxon>Pseudomonadati</taxon>
        <taxon>Pseudomonadota</taxon>
        <taxon>Alphaproteobacteria</taxon>
        <taxon>Hyphomicrobiales</taxon>
        <taxon>Hyphomicrobiaceae</taxon>
        <taxon>Rhodomicrobium</taxon>
    </lineage>
</organism>
<dbReference type="InterPro" id="IPR003774">
    <property type="entry name" value="AlgH-like"/>
</dbReference>
<sequence length="204" mass="22290">MATRHGHIGCLKSHGYLDGQFLIAMPSTTDSRFHRSVIYVCAHSEEGAMGLIVNQRASHITMPKLLEQLDIPMSWSRPTSIRMDAMAVHLGGPIDISRGFVLHSSDYFVADATLPINGGVCLTATVDILRAIARGRGPNNAILALGYAGWEPGQLEREIQENDWLNCPADPDIIFDNDLDTKYHRAMESIGIDPSHLVCAAGRA</sequence>
<evidence type="ECO:0000313" key="3">
    <source>
        <dbReference type="EMBL" id="MBJ7543311.1"/>
    </source>
</evidence>
<dbReference type="PANTHER" id="PTHR30327">
    <property type="entry name" value="UNCHARACTERIZED PROTEIN YQGE"/>
    <property type="match status" value="1"/>
</dbReference>
<name>A0A8I1KJT3_9HYPH</name>
<evidence type="ECO:0000256" key="2">
    <source>
        <dbReference type="HAMAP-Rule" id="MF_00758"/>
    </source>
</evidence>
<reference evidence="3 4" key="1">
    <citation type="submission" date="2020-12" db="EMBL/GenBank/DDBJ databases">
        <title>Revised draft genomes of Rhodomicrobium vannielii ATCC 17100 and Rhodomicrobium udaipurense JA643.</title>
        <authorList>
            <person name="Conners E.M."/>
            <person name="Davenport E.J."/>
            <person name="Bose A."/>
        </authorList>
    </citation>
    <scope>NUCLEOTIDE SEQUENCE [LARGE SCALE GENOMIC DNA]</scope>
    <source>
        <strain evidence="3 4">JA643</strain>
    </source>
</reference>
<keyword evidence="4" id="KW-1185">Reference proteome</keyword>
<evidence type="ECO:0000256" key="1">
    <source>
        <dbReference type="ARBA" id="ARBA00009600"/>
    </source>
</evidence>
<proteinExistence type="inferred from homology"/>
<comment type="similarity">
    <text evidence="1 2">Belongs to the UPF0301 (AlgH) family.</text>
</comment>
<dbReference type="RefSeq" id="WP_199502351.1">
    <property type="nucleotide sequence ID" value="NZ_JAEMUK010000013.1"/>
</dbReference>
<dbReference type="SUPFAM" id="SSF143456">
    <property type="entry name" value="VC0467-like"/>
    <property type="match status" value="1"/>
</dbReference>
<comment type="caution">
    <text evidence="3">The sequence shown here is derived from an EMBL/GenBank/DDBJ whole genome shotgun (WGS) entry which is preliminary data.</text>
</comment>
<dbReference type="Gene3D" id="3.40.1740.10">
    <property type="entry name" value="VC0467-like"/>
    <property type="match status" value="1"/>
</dbReference>
<dbReference type="AlphaFoldDB" id="A0A8I1KJT3"/>
<dbReference type="GO" id="GO:0005829">
    <property type="term" value="C:cytosol"/>
    <property type="evidence" value="ECO:0007669"/>
    <property type="project" value="TreeGrafter"/>
</dbReference>
<dbReference type="HAMAP" id="MF_00758">
    <property type="entry name" value="UPF0301"/>
    <property type="match status" value="1"/>
</dbReference>
<evidence type="ECO:0000313" key="4">
    <source>
        <dbReference type="Proteomes" id="UP000623250"/>
    </source>
</evidence>
<dbReference type="Proteomes" id="UP000623250">
    <property type="component" value="Unassembled WGS sequence"/>
</dbReference>